<dbReference type="PROSITE" id="PS00039">
    <property type="entry name" value="DEAD_ATP_HELICASE"/>
    <property type="match status" value="1"/>
</dbReference>
<evidence type="ECO:0000256" key="7">
    <source>
        <dbReference type="ARBA" id="ARBA00038437"/>
    </source>
</evidence>
<dbReference type="AlphaFoldDB" id="A0A1H5U5A3"/>
<dbReference type="FunFam" id="3.40.50.300:FF:000108">
    <property type="entry name" value="ATP-dependent RNA helicase RhlE"/>
    <property type="match status" value="1"/>
</dbReference>
<evidence type="ECO:0000256" key="10">
    <source>
        <dbReference type="PROSITE-ProRule" id="PRU00552"/>
    </source>
</evidence>
<evidence type="ECO:0000313" key="16">
    <source>
        <dbReference type="EMBL" id="SEF69461.1"/>
    </source>
</evidence>
<feature type="domain" description="DEAD-box RNA helicase Q" evidence="15">
    <location>
        <begin position="1"/>
        <end position="29"/>
    </location>
</feature>
<dbReference type="PROSITE" id="PS51194">
    <property type="entry name" value="HELICASE_CTER"/>
    <property type="match status" value="1"/>
</dbReference>
<dbReference type="Pfam" id="PF00271">
    <property type="entry name" value="Helicase_C"/>
    <property type="match status" value="1"/>
</dbReference>
<dbReference type="RefSeq" id="WP_242969126.1">
    <property type="nucleotide sequence ID" value="NZ_FNUL01000006.1"/>
</dbReference>
<evidence type="ECO:0000256" key="3">
    <source>
        <dbReference type="ARBA" id="ARBA00022741"/>
    </source>
</evidence>
<dbReference type="InterPro" id="IPR000629">
    <property type="entry name" value="RNA-helicase_DEAD-box_CS"/>
</dbReference>
<feature type="compositionally biased region" description="Basic and acidic residues" evidence="12">
    <location>
        <begin position="408"/>
        <end position="445"/>
    </location>
</feature>
<comment type="catalytic activity">
    <reaction evidence="8">
        <text>ATP + H2O = ADP + phosphate + H(+)</text>
        <dbReference type="Rhea" id="RHEA:13065"/>
        <dbReference type="ChEBI" id="CHEBI:15377"/>
        <dbReference type="ChEBI" id="CHEBI:15378"/>
        <dbReference type="ChEBI" id="CHEBI:30616"/>
        <dbReference type="ChEBI" id="CHEBI:43474"/>
        <dbReference type="ChEBI" id="CHEBI:456216"/>
        <dbReference type="EC" id="3.6.4.13"/>
    </reaction>
</comment>
<dbReference type="Pfam" id="PF00270">
    <property type="entry name" value="DEAD"/>
    <property type="match status" value="1"/>
</dbReference>
<dbReference type="SMART" id="SM00487">
    <property type="entry name" value="DEXDc"/>
    <property type="match status" value="1"/>
</dbReference>
<proteinExistence type="inferred from homology"/>
<dbReference type="GO" id="GO:0016787">
    <property type="term" value="F:hydrolase activity"/>
    <property type="evidence" value="ECO:0007669"/>
    <property type="project" value="UniProtKB-KW"/>
</dbReference>
<evidence type="ECO:0000256" key="8">
    <source>
        <dbReference type="ARBA" id="ARBA00047984"/>
    </source>
</evidence>
<keyword evidence="17" id="KW-1185">Reference proteome</keyword>
<dbReference type="InterPro" id="IPR011545">
    <property type="entry name" value="DEAD/DEAH_box_helicase_dom"/>
</dbReference>
<name>A0A1H5U5A3_9FIRM</name>
<evidence type="ECO:0000256" key="2">
    <source>
        <dbReference type="ARBA" id="ARBA00022490"/>
    </source>
</evidence>
<evidence type="ECO:0000259" key="14">
    <source>
        <dbReference type="PROSITE" id="PS51194"/>
    </source>
</evidence>
<dbReference type="Proteomes" id="UP000236726">
    <property type="component" value="Unassembled WGS sequence"/>
</dbReference>
<dbReference type="GO" id="GO:0005524">
    <property type="term" value="F:ATP binding"/>
    <property type="evidence" value="ECO:0007669"/>
    <property type="project" value="UniProtKB-KW"/>
</dbReference>
<evidence type="ECO:0000259" key="13">
    <source>
        <dbReference type="PROSITE" id="PS51192"/>
    </source>
</evidence>
<accession>A0A1H5U5A3</accession>
<dbReference type="PROSITE" id="PS51192">
    <property type="entry name" value="HELICASE_ATP_BIND_1"/>
    <property type="match status" value="1"/>
</dbReference>
<keyword evidence="2" id="KW-0963">Cytoplasm</keyword>
<feature type="region of interest" description="Disordered" evidence="12">
    <location>
        <begin position="393"/>
        <end position="461"/>
    </location>
</feature>
<keyword evidence="4 11" id="KW-0378">Hydrolase</keyword>
<dbReference type="EC" id="3.6.4.13" evidence="1"/>
<dbReference type="Gene3D" id="3.40.50.300">
    <property type="entry name" value="P-loop containing nucleotide triphosphate hydrolases"/>
    <property type="match status" value="2"/>
</dbReference>
<evidence type="ECO:0000259" key="15">
    <source>
        <dbReference type="PROSITE" id="PS51195"/>
    </source>
</evidence>
<dbReference type="SUPFAM" id="SSF52540">
    <property type="entry name" value="P-loop containing nucleoside triphosphate hydrolases"/>
    <property type="match status" value="1"/>
</dbReference>
<dbReference type="GO" id="GO:0003724">
    <property type="term" value="F:RNA helicase activity"/>
    <property type="evidence" value="ECO:0007669"/>
    <property type="project" value="UniProtKB-EC"/>
</dbReference>
<dbReference type="CDD" id="cd18787">
    <property type="entry name" value="SF2_C_DEAD"/>
    <property type="match status" value="1"/>
</dbReference>
<reference evidence="16 17" key="1">
    <citation type="submission" date="2016-10" db="EMBL/GenBank/DDBJ databases">
        <authorList>
            <person name="de Groot N.N."/>
        </authorList>
    </citation>
    <scope>NUCLEOTIDE SEQUENCE [LARGE SCALE GENOMIC DNA]</scope>
    <source>
        <strain evidence="16 17">D15d</strain>
    </source>
</reference>
<dbReference type="InterPro" id="IPR027417">
    <property type="entry name" value="P-loop_NTPase"/>
</dbReference>
<feature type="short sequence motif" description="Q motif" evidence="10">
    <location>
        <begin position="1"/>
        <end position="29"/>
    </location>
</feature>
<dbReference type="GO" id="GO:0005829">
    <property type="term" value="C:cytosol"/>
    <property type="evidence" value="ECO:0007669"/>
    <property type="project" value="TreeGrafter"/>
</dbReference>
<evidence type="ECO:0000256" key="4">
    <source>
        <dbReference type="ARBA" id="ARBA00022801"/>
    </source>
</evidence>
<gene>
    <name evidence="16" type="ORF">SAMN05216537_10651</name>
</gene>
<evidence type="ECO:0000256" key="1">
    <source>
        <dbReference type="ARBA" id="ARBA00012552"/>
    </source>
</evidence>
<evidence type="ECO:0000313" key="17">
    <source>
        <dbReference type="Proteomes" id="UP000236726"/>
    </source>
</evidence>
<evidence type="ECO:0000256" key="6">
    <source>
        <dbReference type="ARBA" id="ARBA00022840"/>
    </source>
</evidence>
<dbReference type="GO" id="GO:0003723">
    <property type="term" value="F:RNA binding"/>
    <property type="evidence" value="ECO:0007669"/>
    <property type="project" value="UniProtKB-ARBA"/>
</dbReference>
<dbReference type="InterPro" id="IPR001650">
    <property type="entry name" value="Helicase_C-like"/>
</dbReference>
<dbReference type="CDD" id="cd00268">
    <property type="entry name" value="DEADc"/>
    <property type="match status" value="1"/>
</dbReference>
<evidence type="ECO:0000256" key="9">
    <source>
        <dbReference type="ARBA" id="ARBA00067932"/>
    </source>
</evidence>
<evidence type="ECO:0000256" key="12">
    <source>
        <dbReference type="SAM" id="MobiDB-lite"/>
    </source>
</evidence>
<keyword evidence="3 11" id="KW-0547">Nucleotide-binding</keyword>
<dbReference type="InterPro" id="IPR014001">
    <property type="entry name" value="Helicase_ATP-bd"/>
</dbReference>
<dbReference type="InterPro" id="IPR050079">
    <property type="entry name" value="DEAD_box_RNA_helicase"/>
</dbReference>
<keyword evidence="5 11" id="KW-0347">Helicase</keyword>
<dbReference type="PANTHER" id="PTHR47959:SF13">
    <property type="entry name" value="ATP-DEPENDENT RNA HELICASE RHLE"/>
    <property type="match status" value="1"/>
</dbReference>
<dbReference type="InterPro" id="IPR044742">
    <property type="entry name" value="DEAD/DEAH_RhlB"/>
</dbReference>
<keyword evidence="6 11" id="KW-0067">ATP-binding</keyword>
<dbReference type="InterPro" id="IPR014014">
    <property type="entry name" value="RNA_helicase_DEAD_Q_motif"/>
</dbReference>
<sequence length="461" mass="52745">MKFKEFGIKKDILNAIRKAGYEEATPIQEKAIPVIMEGSDVIGLAQTGTGKTAAFALPILNSIEFRKRARVRALILTPTRELAIQTFENFKKYGRYMDLKTVCLYGGAKKGNQLAQLKRGADIIVATPGRLIDLYNEGVLDFKSVDYFVLDEADRMLDMGFVPDVRKINSLLPEWRQMIMFSATMDKAVEDLANQMLKDPVRIQVAAQNDAAETVDQRLIYTKGELKDTIIIQFLQNEIKNPENLALPRKDRKNAIVFTRTKKGADRLHKALVKAGLLAVSIHGDKTQGQRKDALDRFRSGQVQILVATDVAARGLDIPKLNYVFNYDLPEEPDNYVHRIGRTGRAGESGIAYTLCCEDELHLLYEIEKLMGKEIPEASTEWSLELDRTKFKRNNKRNNYRKNFTRRNYKDNNRPRRNDNHRDNRHNDNRKNNGRENVFKSDKARNYKSNNRSSSKKSTAK</sequence>
<comment type="similarity">
    <text evidence="7 11">Belongs to the DEAD box helicase family.</text>
</comment>
<evidence type="ECO:0000256" key="11">
    <source>
        <dbReference type="RuleBase" id="RU000492"/>
    </source>
</evidence>
<dbReference type="SMART" id="SM00490">
    <property type="entry name" value="HELICc"/>
    <property type="match status" value="1"/>
</dbReference>
<feature type="domain" description="Helicase C-terminal" evidence="14">
    <location>
        <begin position="214"/>
        <end position="387"/>
    </location>
</feature>
<protein>
    <recommendedName>
        <fullName evidence="9">ATP-dependent RNA helicase CshA</fullName>
        <ecNumber evidence="1">3.6.4.13</ecNumber>
    </recommendedName>
</protein>
<feature type="compositionally biased region" description="Basic residues" evidence="12">
    <location>
        <begin position="393"/>
        <end position="407"/>
    </location>
</feature>
<evidence type="ECO:0000256" key="5">
    <source>
        <dbReference type="ARBA" id="ARBA00022806"/>
    </source>
</evidence>
<dbReference type="EMBL" id="FNUL01000006">
    <property type="protein sequence ID" value="SEF69461.1"/>
    <property type="molecule type" value="Genomic_DNA"/>
</dbReference>
<dbReference type="STRING" id="1410661.GCA_000702205_01278"/>
<feature type="domain" description="Helicase ATP-binding" evidence="13">
    <location>
        <begin position="32"/>
        <end position="203"/>
    </location>
</feature>
<dbReference type="PANTHER" id="PTHR47959">
    <property type="entry name" value="ATP-DEPENDENT RNA HELICASE RHLE-RELATED"/>
    <property type="match status" value="1"/>
</dbReference>
<organism evidence="16 17">
    <name type="scientific">Lachnospira multipara</name>
    <dbReference type="NCBI Taxonomy" id="28051"/>
    <lineage>
        <taxon>Bacteria</taxon>
        <taxon>Bacillati</taxon>
        <taxon>Bacillota</taxon>
        <taxon>Clostridia</taxon>
        <taxon>Lachnospirales</taxon>
        <taxon>Lachnospiraceae</taxon>
        <taxon>Lachnospira</taxon>
    </lineage>
</organism>
<dbReference type="PROSITE" id="PS51195">
    <property type="entry name" value="Q_MOTIF"/>
    <property type="match status" value="1"/>
</dbReference>